<proteinExistence type="predicted"/>
<gene>
    <name evidence="1" type="ORF">NM208_g6608</name>
</gene>
<keyword evidence="2" id="KW-1185">Reference proteome</keyword>
<name>A0ACC1SCG5_9HYPO</name>
<dbReference type="Proteomes" id="UP001148629">
    <property type="component" value="Unassembled WGS sequence"/>
</dbReference>
<reference evidence="1" key="1">
    <citation type="submission" date="2022-08" db="EMBL/GenBank/DDBJ databases">
        <title>Genome Sequence of Fusarium decemcellulare.</title>
        <authorList>
            <person name="Buettner E."/>
        </authorList>
    </citation>
    <scope>NUCLEOTIDE SEQUENCE</scope>
    <source>
        <strain evidence="1">Babe19</strain>
    </source>
</reference>
<sequence>MLALLAFWLMGLLAMTDASPLERVARVKRCGNPPLDPQQLQLFSSKIVADTQGHTTRNPFTVPVWFHVLAVSKTNGSLTDKALNDQFRVMNQDYAPHNISFNLQGTTRTINAAWATDQDGGRMRKALHREGYDTLNLYFMVSLDGLGYCSMPEPTEPGSDVWIGDGCAITSSTLPGGQGPYSLGRTVTHEVGHWLGLLHTFEGGCDGAGDFVSDTPAEK</sequence>
<organism evidence="1 2">
    <name type="scientific">Fusarium decemcellulare</name>
    <dbReference type="NCBI Taxonomy" id="57161"/>
    <lineage>
        <taxon>Eukaryota</taxon>
        <taxon>Fungi</taxon>
        <taxon>Dikarya</taxon>
        <taxon>Ascomycota</taxon>
        <taxon>Pezizomycotina</taxon>
        <taxon>Sordariomycetes</taxon>
        <taxon>Hypocreomycetidae</taxon>
        <taxon>Hypocreales</taxon>
        <taxon>Nectriaceae</taxon>
        <taxon>Fusarium</taxon>
        <taxon>Fusarium decemcellulare species complex</taxon>
    </lineage>
</organism>
<dbReference type="EMBL" id="JANRMS010000624">
    <property type="protein sequence ID" value="KAJ3536713.1"/>
    <property type="molecule type" value="Genomic_DNA"/>
</dbReference>
<evidence type="ECO:0000313" key="2">
    <source>
        <dbReference type="Proteomes" id="UP001148629"/>
    </source>
</evidence>
<comment type="caution">
    <text evidence="1">The sequence shown here is derived from an EMBL/GenBank/DDBJ whole genome shotgun (WGS) entry which is preliminary data.</text>
</comment>
<protein>
    <submittedName>
        <fullName evidence="1">Uncharacterized protein</fullName>
    </submittedName>
</protein>
<accession>A0ACC1SCG5</accession>
<evidence type="ECO:0000313" key="1">
    <source>
        <dbReference type="EMBL" id="KAJ3536713.1"/>
    </source>
</evidence>